<evidence type="ECO:0000256" key="1">
    <source>
        <dbReference type="ARBA" id="ARBA00023002"/>
    </source>
</evidence>
<evidence type="ECO:0000313" key="5">
    <source>
        <dbReference type="EMBL" id="QXJ24907.1"/>
    </source>
</evidence>
<dbReference type="NCBIfam" id="NF010000">
    <property type="entry name" value="PRK13473.1"/>
    <property type="match status" value="1"/>
</dbReference>
<dbReference type="PROSITE" id="PS00687">
    <property type="entry name" value="ALDEHYDE_DEHYDR_GLU"/>
    <property type="match status" value="1"/>
</dbReference>
<feature type="active site" evidence="2">
    <location>
        <position position="247"/>
    </location>
</feature>
<dbReference type="PANTHER" id="PTHR11699">
    <property type="entry name" value="ALDEHYDE DEHYDROGENASE-RELATED"/>
    <property type="match status" value="1"/>
</dbReference>
<dbReference type="EMBL" id="CP059572">
    <property type="protein sequence ID" value="QXJ24907.1"/>
    <property type="molecule type" value="Genomic_DNA"/>
</dbReference>
<name>A0ABX8R4L2_9ACTN</name>
<dbReference type="RefSeq" id="WP_231330803.1">
    <property type="nucleotide sequence ID" value="NZ_CP059572.1"/>
</dbReference>
<dbReference type="InterPro" id="IPR016162">
    <property type="entry name" value="Ald_DH_N"/>
</dbReference>
<feature type="domain" description="Aldehyde dehydrogenase" evidence="4">
    <location>
        <begin position="15"/>
        <end position="469"/>
    </location>
</feature>
<dbReference type="CDD" id="cd07092">
    <property type="entry name" value="ALDH_ABALDH-YdcW"/>
    <property type="match status" value="1"/>
</dbReference>
<comment type="similarity">
    <text evidence="3">Belongs to the aldehyde dehydrogenase family.</text>
</comment>
<accession>A0ABX8R4L2</accession>
<gene>
    <name evidence="5" type="ORF">AGRA3207_006317</name>
</gene>
<dbReference type="InterPro" id="IPR029510">
    <property type="entry name" value="Ald_DH_CS_GLU"/>
</dbReference>
<dbReference type="Proteomes" id="UP001049518">
    <property type="component" value="Chromosome"/>
</dbReference>
<organism evidence="5 6">
    <name type="scientific">Actinomadura graeca</name>
    <dbReference type="NCBI Taxonomy" id="2750812"/>
    <lineage>
        <taxon>Bacteria</taxon>
        <taxon>Bacillati</taxon>
        <taxon>Actinomycetota</taxon>
        <taxon>Actinomycetes</taxon>
        <taxon>Streptosporangiales</taxon>
        <taxon>Thermomonosporaceae</taxon>
        <taxon>Actinomadura</taxon>
    </lineage>
</organism>
<keyword evidence="6" id="KW-1185">Reference proteome</keyword>
<evidence type="ECO:0000256" key="3">
    <source>
        <dbReference type="RuleBase" id="RU003345"/>
    </source>
</evidence>
<dbReference type="InterPro" id="IPR016160">
    <property type="entry name" value="Ald_DH_CS_CYS"/>
</dbReference>
<dbReference type="InterPro" id="IPR016163">
    <property type="entry name" value="Ald_DH_C"/>
</dbReference>
<evidence type="ECO:0000313" key="6">
    <source>
        <dbReference type="Proteomes" id="UP001049518"/>
    </source>
</evidence>
<dbReference type="InterPro" id="IPR015657">
    <property type="entry name" value="Aminobutyraldehyde_DH"/>
</dbReference>
<dbReference type="Pfam" id="PF00171">
    <property type="entry name" value="Aldedh"/>
    <property type="match status" value="1"/>
</dbReference>
<protein>
    <submittedName>
        <fullName evidence="5">Gamma-aminobutyraldehyde dehydrogenase</fullName>
    </submittedName>
</protein>
<evidence type="ECO:0000256" key="2">
    <source>
        <dbReference type="PROSITE-ProRule" id="PRU10007"/>
    </source>
</evidence>
<proteinExistence type="inferred from homology"/>
<dbReference type="PROSITE" id="PS00070">
    <property type="entry name" value="ALDEHYDE_DEHYDR_CYS"/>
    <property type="match status" value="1"/>
</dbReference>
<dbReference type="InterPro" id="IPR015590">
    <property type="entry name" value="Aldehyde_DH_dom"/>
</dbReference>
<evidence type="ECO:0000259" key="4">
    <source>
        <dbReference type="Pfam" id="PF00171"/>
    </source>
</evidence>
<dbReference type="Gene3D" id="3.40.605.10">
    <property type="entry name" value="Aldehyde Dehydrogenase, Chain A, domain 1"/>
    <property type="match status" value="1"/>
</dbReference>
<keyword evidence="1 3" id="KW-0560">Oxidoreductase</keyword>
<dbReference type="SUPFAM" id="SSF53720">
    <property type="entry name" value="ALDH-like"/>
    <property type="match status" value="1"/>
</dbReference>
<sequence length="475" mass="50823">MSRLRNFIGGGYADTKDGRTLEVVDPSTGEPYAEAPLSGPEDVDAAFQAAAGAFPAWRDATPGERSLALLRFADAVEARARDLVEAESRDTGKPLQLTMDEEVPPMVDNLRFFAGASRVLEGRASGEYMADHTSSIRREPIGVCAQVTPWNYPMMMAVWKIGPALATGNTIVLKPSETTPVSTLMLAEIAAEFLPPGVFNVVCGDRDTGRALVDHPTPQMVSVTGSVRAGMEVAAAAAKDLKRVHLELGGKAPVVVFDDADVESAAAGIAGAGYFNAGQDCTAATRVLVADRLHEEFTAALTEAAKGTAVGPPSDTDAYYGPVNSAGQLDRVQGFLDRVPDHARVLTGGARVGERGYFFAPTVVGGLRQDDEMVQNEVFGPVITVQGFSDERQAVEWANGVRYGLAASVWTRDHGRAMRMTKALDFGAVWVNTHIPMVSEMPHGGFKHSGYGKDMSMYGIEDYTRIKHVMHYIGG</sequence>
<dbReference type="Gene3D" id="3.40.309.10">
    <property type="entry name" value="Aldehyde Dehydrogenase, Chain A, domain 2"/>
    <property type="match status" value="1"/>
</dbReference>
<dbReference type="InterPro" id="IPR016161">
    <property type="entry name" value="Ald_DH/histidinol_DH"/>
</dbReference>
<reference evidence="5" key="1">
    <citation type="submission" date="2020-07" db="EMBL/GenBank/DDBJ databases">
        <authorList>
            <person name="Tarantini F.S."/>
            <person name="Hong K.W."/>
            <person name="Chan K.G."/>
        </authorList>
    </citation>
    <scope>NUCLEOTIDE SEQUENCE</scope>
    <source>
        <strain evidence="5">32-07</strain>
    </source>
</reference>